<keyword evidence="2" id="KW-1185">Reference proteome</keyword>
<protein>
    <submittedName>
        <fullName evidence="1">Uncharacterized protein</fullName>
    </submittedName>
</protein>
<reference evidence="1 2" key="1">
    <citation type="submission" date="2024-02" db="EMBL/GenBank/DDBJ databases">
        <authorList>
            <person name="Vignale AGUSTIN F."/>
            <person name="Sosa J E."/>
            <person name="Modenutti C."/>
        </authorList>
    </citation>
    <scope>NUCLEOTIDE SEQUENCE [LARGE SCALE GENOMIC DNA]</scope>
</reference>
<dbReference type="Proteomes" id="UP001642360">
    <property type="component" value="Unassembled WGS sequence"/>
</dbReference>
<gene>
    <name evidence="1" type="ORF">ILEXP_LOCUS15709</name>
</gene>
<name>A0ABC8RS67_9AQUA</name>
<organism evidence="1 2">
    <name type="scientific">Ilex paraguariensis</name>
    <name type="common">yerba mate</name>
    <dbReference type="NCBI Taxonomy" id="185542"/>
    <lineage>
        <taxon>Eukaryota</taxon>
        <taxon>Viridiplantae</taxon>
        <taxon>Streptophyta</taxon>
        <taxon>Embryophyta</taxon>
        <taxon>Tracheophyta</taxon>
        <taxon>Spermatophyta</taxon>
        <taxon>Magnoliopsida</taxon>
        <taxon>eudicotyledons</taxon>
        <taxon>Gunneridae</taxon>
        <taxon>Pentapetalae</taxon>
        <taxon>asterids</taxon>
        <taxon>campanulids</taxon>
        <taxon>Aquifoliales</taxon>
        <taxon>Aquifoliaceae</taxon>
        <taxon>Ilex</taxon>
    </lineage>
</organism>
<accession>A0ABC8RS67</accession>
<dbReference type="EMBL" id="CAUOFW020001724">
    <property type="protein sequence ID" value="CAK9147769.1"/>
    <property type="molecule type" value="Genomic_DNA"/>
</dbReference>
<dbReference type="AlphaFoldDB" id="A0ABC8RS67"/>
<evidence type="ECO:0000313" key="1">
    <source>
        <dbReference type="EMBL" id="CAK9147769.1"/>
    </source>
</evidence>
<comment type="caution">
    <text evidence="1">The sequence shown here is derived from an EMBL/GenBank/DDBJ whole genome shotgun (WGS) entry which is preliminary data.</text>
</comment>
<proteinExistence type="predicted"/>
<sequence length="207" mass="23479">MGHSKKVAQSLVTPCRLDLKHRKLSDSSKPIDQKIDKNMVENLSKLGYLVKKASKNLEEINIINCTISRSWGLWLRLLKLGATDDPLSSFEYGTILALIESDAEGIGGSGFVECIREHIHSGWAGQLTEEQFIAVKELLKTAISRATSRNDMATVRDALEVSAEMYKKDTNNVSDFVQRHLRSLSIWEELRTGHWLRREEGQRNLEK</sequence>
<evidence type="ECO:0000313" key="2">
    <source>
        <dbReference type="Proteomes" id="UP001642360"/>
    </source>
</evidence>